<evidence type="ECO:0000313" key="2">
    <source>
        <dbReference type="Proteomes" id="UP000309997"/>
    </source>
</evidence>
<sequence>MCFYVTHLGFLLVLGLSALPLMGLHVILRMHLFRLGYSNLLGFDEAEFDRCRVVFFFYPKKCVLVATYSDDDHLADAHSTLEDAFGGGSSKTPTFSMDSTIVCINGIFSSPGISASSISANIGIFSESVVEILWYWVSGSGSDSPDHGVQVAAAISLPLHPFARARRVLDGACPSRDLVNAAKFMDAWLLAKQHCCLLYGMASNGVPIIDVGMLFKEGYVFLDADCILVEGCSMELVLWSLGLYVPHAWYARVAWFVPALLYWFVVVCCSL</sequence>
<evidence type="ECO:0000313" key="1">
    <source>
        <dbReference type="EMBL" id="KAL3573303.1"/>
    </source>
</evidence>
<comment type="caution">
    <text evidence="1">The sequence shown here is derived from an EMBL/GenBank/DDBJ whole genome shotgun (WGS) entry which is preliminary data.</text>
</comment>
<accession>A0ACC4B5S2</accession>
<protein>
    <submittedName>
        <fullName evidence="1">Uncharacterized protein</fullName>
    </submittedName>
</protein>
<dbReference type="Proteomes" id="UP000309997">
    <property type="component" value="Unassembled WGS sequence"/>
</dbReference>
<keyword evidence="2" id="KW-1185">Reference proteome</keyword>
<gene>
    <name evidence="1" type="ORF">D5086_027207</name>
</gene>
<reference evidence="1 2" key="1">
    <citation type="journal article" date="2024" name="Plant Biotechnol. J.">
        <title>Genome and CRISPR/Cas9 system of a widespread forest tree (Populus alba) in the world.</title>
        <authorList>
            <person name="Liu Y.J."/>
            <person name="Jiang P.F."/>
            <person name="Han X.M."/>
            <person name="Li X.Y."/>
            <person name="Wang H.M."/>
            <person name="Wang Y.J."/>
            <person name="Wang X.X."/>
            <person name="Zeng Q.Y."/>
        </authorList>
    </citation>
    <scope>NUCLEOTIDE SEQUENCE [LARGE SCALE GENOMIC DNA]</scope>
    <source>
        <strain evidence="2">cv. PAL-ZL1</strain>
    </source>
</reference>
<proteinExistence type="predicted"/>
<organism evidence="1 2">
    <name type="scientific">Populus alba</name>
    <name type="common">White poplar</name>
    <dbReference type="NCBI Taxonomy" id="43335"/>
    <lineage>
        <taxon>Eukaryota</taxon>
        <taxon>Viridiplantae</taxon>
        <taxon>Streptophyta</taxon>
        <taxon>Embryophyta</taxon>
        <taxon>Tracheophyta</taxon>
        <taxon>Spermatophyta</taxon>
        <taxon>Magnoliopsida</taxon>
        <taxon>eudicotyledons</taxon>
        <taxon>Gunneridae</taxon>
        <taxon>Pentapetalae</taxon>
        <taxon>rosids</taxon>
        <taxon>fabids</taxon>
        <taxon>Malpighiales</taxon>
        <taxon>Salicaceae</taxon>
        <taxon>Saliceae</taxon>
        <taxon>Populus</taxon>
    </lineage>
</organism>
<dbReference type="EMBL" id="RCHU02000014">
    <property type="protein sequence ID" value="KAL3573303.1"/>
    <property type="molecule type" value="Genomic_DNA"/>
</dbReference>
<name>A0ACC4B5S2_POPAL</name>